<sequence>MRESADAVGGHTREEHPCRLGAQAAVDAERMRRHADGQYGHGARPGHATGRRGGAPRPATGAGRRTEALRPAPRVRHLRVTLVPRASAGSPFGIRTAVL</sequence>
<dbReference type="EMBL" id="BNEK01000003">
    <property type="protein sequence ID" value="GHJ28304.1"/>
    <property type="molecule type" value="Genomic_DNA"/>
</dbReference>
<comment type="caution">
    <text evidence="2">The sequence shown here is derived from an EMBL/GenBank/DDBJ whole genome shotgun (WGS) entry which is preliminary data.</text>
</comment>
<name>A0ABQ3TY49_STRHY</name>
<feature type="compositionally biased region" description="Basic and acidic residues" evidence="1">
    <location>
        <begin position="1"/>
        <end position="18"/>
    </location>
</feature>
<gene>
    <name evidence="2" type="ORF">TPA0910_27370</name>
</gene>
<protein>
    <submittedName>
        <fullName evidence="2">Uncharacterized protein</fullName>
    </submittedName>
</protein>
<reference evidence="2" key="1">
    <citation type="submission" date="2024-05" db="EMBL/GenBank/DDBJ databases">
        <title>Whole genome shotgun sequence of Streptomyces hygroscopicus NBRC 113678.</title>
        <authorList>
            <person name="Komaki H."/>
            <person name="Tamura T."/>
        </authorList>
    </citation>
    <scope>NUCLEOTIDE SEQUENCE</scope>
    <source>
        <strain evidence="2">N11-34</strain>
    </source>
</reference>
<keyword evidence="3" id="KW-1185">Reference proteome</keyword>
<accession>A0ABQ3TY49</accession>
<proteinExistence type="predicted"/>
<feature type="region of interest" description="Disordered" evidence="1">
    <location>
        <begin position="36"/>
        <end position="73"/>
    </location>
</feature>
<evidence type="ECO:0000256" key="1">
    <source>
        <dbReference type="SAM" id="MobiDB-lite"/>
    </source>
</evidence>
<evidence type="ECO:0000313" key="2">
    <source>
        <dbReference type="EMBL" id="GHJ28304.1"/>
    </source>
</evidence>
<evidence type="ECO:0000313" key="3">
    <source>
        <dbReference type="Proteomes" id="UP001054854"/>
    </source>
</evidence>
<feature type="region of interest" description="Disordered" evidence="1">
    <location>
        <begin position="1"/>
        <end position="21"/>
    </location>
</feature>
<dbReference type="Proteomes" id="UP001054854">
    <property type="component" value="Unassembled WGS sequence"/>
</dbReference>
<organism evidence="2 3">
    <name type="scientific">Streptomyces hygroscopicus</name>
    <dbReference type="NCBI Taxonomy" id="1912"/>
    <lineage>
        <taxon>Bacteria</taxon>
        <taxon>Bacillati</taxon>
        <taxon>Actinomycetota</taxon>
        <taxon>Actinomycetes</taxon>
        <taxon>Kitasatosporales</taxon>
        <taxon>Streptomycetaceae</taxon>
        <taxon>Streptomyces</taxon>
        <taxon>Streptomyces violaceusniger group</taxon>
    </lineage>
</organism>